<reference evidence="3 4" key="1">
    <citation type="submission" date="2017-04" db="EMBL/GenBank/DDBJ databases">
        <title>Genome Sequence of the Model Brown-Rot Fungus Postia placenta SB12.</title>
        <authorList>
            <consortium name="DOE Joint Genome Institute"/>
            <person name="Gaskell J."/>
            <person name="Kersten P."/>
            <person name="Larrondo L.F."/>
            <person name="Canessa P."/>
            <person name="Martinez D."/>
            <person name="Hibbett D."/>
            <person name="Schmoll M."/>
            <person name="Kubicek C.P."/>
            <person name="Martinez A.T."/>
            <person name="Yadav J."/>
            <person name="Master E."/>
            <person name="Magnuson J.K."/>
            <person name="James T."/>
            <person name="Yaver D."/>
            <person name="Berka R."/>
            <person name="Labutti K."/>
            <person name="Lipzen A."/>
            <person name="Aerts A."/>
            <person name="Barry K."/>
            <person name="Henrissat B."/>
            <person name="Blanchette R."/>
            <person name="Grigoriev I."/>
            <person name="Cullen D."/>
        </authorList>
    </citation>
    <scope>NUCLEOTIDE SEQUENCE [LARGE SCALE GENOMIC DNA]</scope>
    <source>
        <strain evidence="3 4">MAD-698-R-SB12</strain>
    </source>
</reference>
<proteinExistence type="predicted"/>
<dbReference type="AlphaFoldDB" id="A0A1X6N4J2"/>
<feature type="region of interest" description="Disordered" evidence="1">
    <location>
        <begin position="258"/>
        <end position="284"/>
    </location>
</feature>
<keyword evidence="4" id="KW-1185">Reference proteome</keyword>
<dbReference type="GeneID" id="36321857"/>
<evidence type="ECO:0000256" key="1">
    <source>
        <dbReference type="SAM" id="MobiDB-lite"/>
    </source>
</evidence>
<evidence type="ECO:0000256" key="2">
    <source>
        <dbReference type="SAM" id="Phobius"/>
    </source>
</evidence>
<sequence length="420" mass="44571">MESQTSSASTTAATAVPTSRTYTKADVSVFSPSLIIALAVCSGAFLLVLSGLLVLRVYLHRRCRSAQSKYLQFDIEFPRALSLSGPHDTFTGNDTQGPRKLFLPAMAANRSSRKQPPSTPLGKLVDKYKHYKSRKASPASSYDGWNDSTLLDSDVDLKTGFSPDWAQEHDVHLFPTHDDFLEDASSSSLDSSDDGPAPDAASADTTINVPSVQRPPPAIVVDHCEYLPVPTQGVASALTGQSAGPGHLQVPRDTWTAVEGAESERDPRQSEGNSSDIFTPLPLPRGLRAQSVSGARVDDSGSSLFGLGISIPSSVPPLPHQPWASTLDSASNSSQVCRGQTPKEVVEAYRAAPFAPLPLCTRLRSASDLAEFIAQLVCVEGEAKERGISGNLVKWSGTLTTGNNNGSGIDILVAKVVSAE</sequence>
<protein>
    <submittedName>
        <fullName evidence="3">Uncharacterized protein</fullName>
    </submittedName>
</protein>
<name>A0A1X6N4J2_9APHY</name>
<evidence type="ECO:0000313" key="4">
    <source>
        <dbReference type="Proteomes" id="UP000194127"/>
    </source>
</evidence>
<accession>A0A1X6N4J2</accession>
<organism evidence="3 4">
    <name type="scientific">Postia placenta MAD-698-R-SB12</name>
    <dbReference type="NCBI Taxonomy" id="670580"/>
    <lineage>
        <taxon>Eukaryota</taxon>
        <taxon>Fungi</taxon>
        <taxon>Dikarya</taxon>
        <taxon>Basidiomycota</taxon>
        <taxon>Agaricomycotina</taxon>
        <taxon>Agaricomycetes</taxon>
        <taxon>Polyporales</taxon>
        <taxon>Adustoporiaceae</taxon>
        <taxon>Rhodonia</taxon>
    </lineage>
</organism>
<dbReference type="RefSeq" id="XP_024340147.1">
    <property type="nucleotide sequence ID" value="XM_024476906.1"/>
</dbReference>
<keyword evidence="2" id="KW-1133">Transmembrane helix</keyword>
<dbReference type="EMBL" id="KZ110595">
    <property type="protein sequence ID" value="OSX63353.1"/>
    <property type="molecule type" value="Genomic_DNA"/>
</dbReference>
<feature type="region of interest" description="Disordered" evidence="1">
    <location>
        <begin position="183"/>
        <end position="214"/>
    </location>
</feature>
<feature type="compositionally biased region" description="Low complexity" evidence="1">
    <location>
        <begin position="183"/>
        <end position="204"/>
    </location>
</feature>
<evidence type="ECO:0000313" key="3">
    <source>
        <dbReference type="EMBL" id="OSX63353.1"/>
    </source>
</evidence>
<gene>
    <name evidence="3" type="ORF">POSPLADRAFT_1033010</name>
</gene>
<dbReference type="Proteomes" id="UP000194127">
    <property type="component" value="Unassembled WGS sequence"/>
</dbReference>
<keyword evidence="2" id="KW-0472">Membrane</keyword>
<feature type="transmembrane region" description="Helical" evidence="2">
    <location>
        <begin position="34"/>
        <end position="59"/>
    </location>
</feature>
<keyword evidence="2" id="KW-0812">Transmembrane</keyword>